<dbReference type="Proteomes" id="UP001620295">
    <property type="component" value="Unassembled WGS sequence"/>
</dbReference>
<sequence>MVASDVPIGDRIRHYRGERRQDVVAGLVGISPDYLSQIERGLKIPSLSYPGRRHPPRTSRRYPSADGGTPSGQRPLSANVP</sequence>
<dbReference type="SUPFAM" id="SSF47413">
    <property type="entry name" value="lambda repressor-like DNA-binding domains"/>
    <property type="match status" value="1"/>
</dbReference>
<feature type="domain" description="HTH cro/C1-type" evidence="2">
    <location>
        <begin position="12"/>
        <end position="48"/>
    </location>
</feature>
<feature type="compositionally biased region" description="Basic residues" evidence="1">
    <location>
        <begin position="51"/>
        <end position="60"/>
    </location>
</feature>
<proteinExistence type="predicted"/>
<accession>A0ABW8M7N2</accession>
<dbReference type="RefSeq" id="WP_404749232.1">
    <property type="nucleotide sequence ID" value="NZ_JBJDQH010000072.1"/>
</dbReference>
<evidence type="ECO:0000259" key="2">
    <source>
        <dbReference type="PROSITE" id="PS50943"/>
    </source>
</evidence>
<dbReference type="InterPro" id="IPR001387">
    <property type="entry name" value="Cro/C1-type_HTH"/>
</dbReference>
<name>A0ABW8M7N2_9ACTN</name>
<dbReference type="InterPro" id="IPR010982">
    <property type="entry name" value="Lambda_DNA-bd_dom_sf"/>
</dbReference>
<organism evidence="3 4">
    <name type="scientific">Streptomyces milbemycinicus</name>
    <dbReference type="NCBI Taxonomy" id="476552"/>
    <lineage>
        <taxon>Bacteria</taxon>
        <taxon>Bacillati</taxon>
        <taxon>Actinomycetota</taxon>
        <taxon>Actinomycetes</taxon>
        <taxon>Kitasatosporales</taxon>
        <taxon>Streptomycetaceae</taxon>
        <taxon>Streptomyces</taxon>
    </lineage>
</organism>
<comment type="caution">
    <text evidence="3">The sequence shown here is derived from an EMBL/GenBank/DDBJ whole genome shotgun (WGS) entry which is preliminary data.</text>
</comment>
<feature type="region of interest" description="Disordered" evidence="1">
    <location>
        <begin position="45"/>
        <end position="81"/>
    </location>
</feature>
<evidence type="ECO:0000313" key="3">
    <source>
        <dbReference type="EMBL" id="MFK4273249.1"/>
    </source>
</evidence>
<protein>
    <submittedName>
        <fullName evidence="3">Helix-turn-helix domain-containing protein</fullName>
    </submittedName>
</protein>
<dbReference type="PROSITE" id="PS50943">
    <property type="entry name" value="HTH_CROC1"/>
    <property type="match status" value="1"/>
</dbReference>
<evidence type="ECO:0000313" key="4">
    <source>
        <dbReference type="Proteomes" id="UP001620295"/>
    </source>
</evidence>
<dbReference type="Gene3D" id="1.10.260.40">
    <property type="entry name" value="lambda repressor-like DNA-binding domains"/>
    <property type="match status" value="1"/>
</dbReference>
<dbReference type="Pfam" id="PF13560">
    <property type="entry name" value="HTH_31"/>
    <property type="match status" value="1"/>
</dbReference>
<dbReference type="CDD" id="cd00093">
    <property type="entry name" value="HTH_XRE"/>
    <property type="match status" value="1"/>
</dbReference>
<reference evidence="3 4" key="1">
    <citation type="submission" date="2024-11" db="EMBL/GenBank/DDBJ databases">
        <title>The Natural Products Discovery Center: Release of the First 8490 Sequenced Strains for Exploring Actinobacteria Biosynthetic Diversity.</title>
        <authorList>
            <person name="Kalkreuter E."/>
            <person name="Kautsar S.A."/>
            <person name="Yang D."/>
            <person name="Bader C.D."/>
            <person name="Teijaro C.N."/>
            <person name="Fluegel L."/>
            <person name="Davis C.M."/>
            <person name="Simpson J.R."/>
            <person name="Lauterbach L."/>
            <person name="Steele A.D."/>
            <person name="Gui C."/>
            <person name="Meng S."/>
            <person name="Li G."/>
            <person name="Viehrig K."/>
            <person name="Ye F."/>
            <person name="Su P."/>
            <person name="Kiefer A.F."/>
            <person name="Nichols A."/>
            <person name="Cepeda A.J."/>
            <person name="Yan W."/>
            <person name="Fan B."/>
            <person name="Jiang Y."/>
            <person name="Adhikari A."/>
            <person name="Zheng C.-J."/>
            <person name="Schuster L."/>
            <person name="Cowan T.M."/>
            <person name="Smanski M.J."/>
            <person name="Chevrette M.G."/>
            <person name="De Carvalho L.P.S."/>
            <person name="Shen B."/>
        </authorList>
    </citation>
    <scope>NUCLEOTIDE SEQUENCE [LARGE SCALE GENOMIC DNA]</scope>
    <source>
        <strain evidence="3 4">NPDC020863</strain>
    </source>
</reference>
<gene>
    <name evidence="3" type="ORF">ACI2L5_51665</name>
</gene>
<dbReference type="EMBL" id="JBJDQH010000072">
    <property type="protein sequence ID" value="MFK4273249.1"/>
    <property type="molecule type" value="Genomic_DNA"/>
</dbReference>
<evidence type="ECO:0000256" key="1">
    <source>
        <dbReference type="SAM" id="MobiDB-lite"/>
    </source>
</evidence>
<keyword evidence="4" id="KW-1185">Reference proteome</keyword>
<feature type="compositionally biased region" description="Polar residues" evidence="1">
    <location>
        <begin position="71"/>
        <end position="81"/>
    </location>
</feature>